<dbReference type="Pfam" id="PF13377">
    <property type="entry name" value="Peripla_BP_3"/>
    <property type="match status" value="1"/>
</dbReference>
<dbReference type="PANTHER" id="PTHR30146">
    <property type="entry name" value="LACI-RELATED TRANSCRIPTIONAL REPRESSOR"/>
    <property type="match status" value="1"/>
</dbReference>
<proteinExistence type="predicted"/>
<dbReference type="PRINTS" id="PR00035">
    <property type="entry name" value="HTHGNTR"/>
</dbReference>
<dbReference type="PANTHER" id="PTHR30146:SF109">
    <property type="entry name" value="HTH-TYPE TRANSCRIPTIONAL REGULATOR GALS"/>
    <property type="match status" value="1"/>
</dbReference>
<dbReference type="SMART" id="SM00345">
    <property type="entry name" value="HTH_GNTR"/>
    <property type="match status" value="1"/>
</dbReference>
<dbReference type="Proteomes" id="UP000318437">
    <property type="component" value="Unassembled WGS sequence"/>
</dbReference>
<dbReference type="InterPro" id="IPR036388">
    <property type="entry name" value="WH-like_DNA-bd_sf"/>
</dbReference>
<keyword evidence="2" id="KW-0238">DNA-binding</keyword>
<dbReference type="GO" id="GO:0000976">
    <property type="term" value="F:transcription cis-regulatory region binding"/>
    <property type="evidence" value="ECO:0007669"/>
    <property type="project" value="TreeGrafter"/>
</dbReference>
<evidence type="ECO:0000313" key="5">
    <source>
        <dbReference type="EMBL" id="TWU28443.1"/>
    </source>
</evidence>
<dbReference type="CDD" id="cd06267">
    <property type="entry name" value="PBP1_LacI_sugar_binding-like"/>
    <property type="match status" value="1"/>
</dbReference>
<dbReference type="InterPro" id="IPR028082">
    <property type="entry name" value="Peripla_BP_I"/>
</dbReference>
<dbReference type="Gene3D" id="1.10.10.10">
    <property type="entry name" value="Winged helix-like DNA-binding domain superfamily/Winged helix DNA-binding domain"/>
    <property type="match status" value="1"/>
</dbReference>
<dbReference type="InterPro" id="IPR046335">
    <property type="entry name" value="LacI/GalR-like_sensor"/>
</dbReference>
<dbReference type="Pfam" id="PF00392">
    <property type="entry name" value="GntR"/>
    <property type="match status" value="1"/>
</dbReference>
<dbReference type="OrthoDB" id="9772505at2"/>
<accession>A0A5C6CU13</accession>
<sequence length="392" mass="43878">MISWLGNIDPKKPRSKQVYEAIRERIEGGELASGAKLPTELELMQHFAVSRTTVSRALRDLELQGFIRRRRGSGTYVKEMADASEQYDLAFFVPWMESGVSLPYVEGLIHQGLADLASRRHSTLILKCPSGEGTLRERVLNTARSLIDLRVNGVFFYPAELPGDQMQLNRVVVDMLANAGISVILIDRDIASFPNRSEFTRIGYDNRRGGFILTEHLFEKGCRRIAFVGIPEISTAVADRLAGYHEAHRMNGMSVDRNLVHMVDEYELTRSFCDELMRYAKPDAIISKMDRFAALIGRHLIEQGLQIGRDVKMAGFDDDPIAELLPVSLTTIRLPIRTFVKAAYEAMLDNLTGADKSARQIIVDTELVVRNSTDLELDSPPTLALAHSTSAK</sequence>
<dbReference type="SUPFAM" id="SSF46785">
    <property type="entry name" value="Winged helix' DNA-binding domain"/>
    <property type="match status" value="1"/>
</dbReference>
<reference evidence="5 6" key="1">
    <citation type="submission" date="2019-02" db="EMBL/GenBank/DDBJ databases">
        <title>Deep-cultivation of Planctomycetes and their phenomic and genomic characterization uncovers novel biology.</title>
        <authorList>
            <person name="Wiegand S."/>
            <person name="Jogler M."/>
            <person name="Boedeker C."/>
            <person name="Pinto D."/>
            <person name="Vollmers J."/>
            <person name="Rivas-Marin E."/>
            <person name="Kohn T."/>
            <person name="Peeters S.H."/>
            <person name="Heuer A."/>
            <person name="Rast P."/>
            <person name="Oberbeckmann S."/>
            <person name="Bunk B."/>
            <person name="Jeske O."/>
            <person name="Meyerdierks A."/>
            <person name="Storesund J.E."/>
            <person name="Kallscheuer N."/>
            <person name="Luecker S."/>
            <person name="Lage O.M."/>
            <person name="Pohl T."/>
            <person name="Merkel B.J."/>
            <person name="Hornburger P."/>
            <person name="Mueller R.-W."/>
            <person name="Bruemmer F."/>
            <person name="Labrenz M."/>
            <person name="Spormann A.M."/>
            <person name="Op Den Camp H."/>
            <person name="Overmann J."/>
            <person name="Amann R."/>
            <person name="Jetten M.S.M."/>
            <person name="Mascher T."/>
            <person name="Medema M.H."/>
            <person name="Devos D.P."/>
            <person name="Kaster A.-K."/>
            <person name="Ovreas L."/>
            <person name="Rohde M."/>
            <person name="Galperin M.Y."/>
            <person name="Jogler C."/>
        </authorList>
    </citation>
    <scope>NUCLEOTIDE SEQUENCE [LARGE SCALE GENOMIC DNA]</scope>
    <source>
        <strain evidence="5 6">Pla144</strain>
    </source>
</reference>
<dbReference type="PROSITE" id="PS50949">
    <property type="entry name" value="HTH_GNTR"/>
    <property type="match status" value="1"/>
</dbReference>
<dbReference type="EMBL" id="SJPS01000002">
    <property type="protein sequence ID" value="TWU28443.1"/>
    <property type="molecule type" value="Genomic_DNA"/>
</dbReference>
<keyword evidence="6" id="KW-1185">Reference proteome</keyword>
<dbReference type="SUPFAM" id="SSF53822">
    <property type="entry name" value="Periplasmic binding protein-like I"/>
    <property type="match status" value="1"/>
</dbReference>
<evidence type="ECO:0000256" key="2">
    <source>
        <dbReference type="ARBA" id="ARBA00023125"/>
    </source>
</evidence>
<keyword evidence="1" id="KW-0805">Transcription regulation</keyword>
<dbReference type="InterPro" id="IPR000524">
    <property type="entry name" value="Tscrpt_reg_HTH_GntR"/>
</dbReference>
<protein>
    <submittedName>
        <fullName evidence="5">Arabinose metabolism transcriptional repressor</fullName>
    </submittedName>
</protein>
<dbReference type="Gene3D" id="3.40.50.2300">
    <property type="match status" value="2"/>
</dbReference>
<feature type="domain" description="HTH gntR-type" evidence="4">
    <location>
        <begin position="12"/>
        <end position="80"/>
    </location>
</feature>
<evidence type="ECO:0000259" key="4">
    <source>
        <dbReference type="PROSITE" id="PS50949"/>
    </source>
</evidence>
<evidence type="ECO:0000313" key="6">
    <source>
        <dbReference type="Proteomes" id="UP000318437"/>
    </source>
</evidence>
<name>A0A5C6CU13_9BACT</name>
<dbReference type="GO" id="GO:0003700">
    <property type="term" value="F:DNA-binding transcription factor activity"/>
    <property type="evidence" value="ECO:0007669"/>
    <property type="project" value="InterPro"/>
</dbReference>
<dbReference type="CDD" id="cd07377">
    <property type="entry name" value="WHTH_GntR"/>
    <property type="match status" value="1"/>
</dbReference>
<gene>
    <name evidence="5" type="primary">araR</name>
    <name evidence="5" type="ORF">Pla144_17330</name>
</gene>
<dbReference type="InterPro" id="IPR036390">
    <property type="entry name" value="WH_DNA-bd_sf"/>
</dbReference>
<comment type="caution">
    <text evidence="5">The sequence shown here is derived from an EMBL/GenBank/DDBJ whole genome shotgun (WGS) entry which is preliminary data.</text>
</comment>
<evidence type="ECO:0000256" key="3">
    <source>
        <dbReference type="ARBA" id="ARBA00023163"/>
    </source>
</evidence>
<dbReference type="RefSeq" id="WP_146449915.1">
    <property type="nucleotide sequence ID" value="NZ_SJPS01000002.1"/>
</dbReference>
<evidence type="ECO:0000256" key="1">
    <source>
        <dbReference type="ARBA" id="ARBA00023015"/>
    </source>
</evidence>
<keyword evidence="3" id="KW-0804">Transcription</keyword>
<organism evidence="5 6">
    <name type="scientific">Bythopirellula polymerisocia</name>
    <dbReference type="NCBI Taxonomy" id="2528003"/>
    <lineage>
        <taxon>Bacteria</taxon>
        <taxon>Pseudomonadati</taxon>
        <taxon>Planctomycetota</taxon>
        <taxon>Planctomycetia</taxon>
        <taxon>Pirellulales</taxon>
        <taxon>Lacipirellulaceae</taxon>
        <taxon>Bythopirellula</taxon>
    </lineage>
</organism>
<dbReference type="AlphaFoldDB" id="A0A5C6CU13"/>